<gene>
    <name evidence="2" type="ORF">ACFQGP_07765</name>
</gene>
<evidence type="ECO:0000313" key="2">
    <source>
        <dbReference type="EMBL" id="MFC6170471.1"/>
    </source>
</evidence>
<keyword evidence="3" id="KW-1185">Reference proteome</keyword>
<dbReference type="InterPro" id="IPR007731">
    <property type="entry name" value="DUF669"/>
</dbReference>
<sequence>MSFKLDFSENEDFPEVKDGDYEVVMSNVQEDANPNTGTEFINFDMIIRNDIKQGFQNSHVFQRIYRNKTTNKYPQKFIMRIAEAFSLEDGKSYDNFDNFMKDFLAKPAKLRVKNESSDYDGKTYNNLNVKRWTKTDFPQLQHKWPDKTNPNKLKNDDPFANNGESIDISDSDLPF</sequence>
<comment type="caution">
    <text evidence="2">The sequence shown here is derived from an EMBL/GenBank/DDBJ whole genome shotgun (WGS) entry which is preliminary data.</text>
</comment>
<organism evidence="2 3">
    <name type="scientific">Loigolactobacillus jiayinensis</name>
    <dbReference type="NCBI Taxonomy" id="2486016"/>
    <lineage>
        <taxon>Bacteria</taxon>
        <taxon>Bacillati</taxon>
        <taxon>Bacillota</taxon>
        <taxon>Bacilli</taxon>
        <taxon>Lactobacillales</taxon>
        <taxon>Lactobacillaceae</taxon>
        <taxon>Loigolactobacillus</taxon>
    </lineage>
</organism>
<feature type="region of interest" description="Disordered" evidence="1">
    <location>
        <begin position="139"/>
        <end position="175"/>
    </location>
</feature>
<dbReference type="RefSeq" id="WP_125552535.1">
    <property type="nucleotide sequence ID" value="NZ_JBHSSL010000042.1"/>
</dbReference>
<protein>
    <submittedName>
        <fullName evidence="2">DUF669 domain-containing protein</fullName>
    </submittedName>
</protein>
<reference evidence="3" key="1">
    <citation type="journal article" date="2019" name="Int. J. Syst. Evol. Microbiol.">
        <title>The Global Catalogue of Microorganisms (GCM) 10K type strain sequencing project: providing services to taxonomists for standard genome sequencing and annotation.</title>
        <authorList>
            <consortium name="The Broad Institute Genomics Platform"/>
            <consortium name="The Broad Institute Genome Sequencing Center for Infectious Disease"/>
            <person name="Wu L."/>
            <person name="Ma J."/>
        </authorList>
    </citation>
    <scope>NUCLEOTIDE SEQUENCE [LARGE SCALE GENOMIC DNA]</scope>
    <source>
        <strain evidence="3">CCM 8904</strain>
    </source>
</reference>
<proteinExistence type="predicted"/>
<evidence type="ECO:0000256" key="1">
    <source>
        <dbReference type="SAM" id="MobiDB-lite"/>
    </source>
</evidence>
<evidence type="ECO:0000313" key="3">
    <source>
        <dbReference type="Proteomes" id="UP001596289"/>
    </source>
</evidence>
<dbReference type="Pfam" id="PF05037">
    <property type="entry name" value="DUF669"/>
    <property type="match status" value="1"/>
</dbReference>
<dbReference type="Proteomes" id="UP001596289">
    <property type="component" value="Unassembled WGS sequence"/>
</dbReference>
<accession>A0ABW1RC71</accession>
<dbReference type="EMBL" id="JBHSSL010000042">
    <property type="protein sequence ID" value="MFC6170471.1"/>
    <property type="molecule type" value="Genomic_DNA"/>
</dbReference>
<name>A0ABW1RC71_9LACO</name>